<dbReference type="AlphaFoldDB" id="A0A069QM31"/>
<dbReference type="HOGENOM" id="CLU_3028486_0_0_10"/>
<evidence type="ECO:0000256" key="1">
    <source>
        <dbReference type="SAM" id="Phobius"/>
    </source>
</evidence>
<reference evidence="2 3" key="1">
    <citation type="submission" date="2013-08" db="EMBL/GenBank/DDBJ databases">
        <authorList>
            <person name="Weinstock G."/>
            <person name="Sodergren E."/>
            <person name="Wylie T."/>
            <person name="Fulton L."/>
            <person name="Fulton R."/>
            <person name="Fronick C."/>
            <person name="O'Laughlin M."/>
            <person name="Godfrey J."/>
            <person name="Miner T."/>
            <person name="Herter B."/>
            <person name="Appelbaum E."/>
            <person name="Cordes M."/>
            <person name="Lek S."/>
            <person name="Wollam A."/>
            <person name="Pepin K.H."/>
            <person name="Palsikar V.B."/>
            <person name="Mitreva M."/>
            <person name="Wilson R.K."/>
        </authorList>
    </citation>
    <scope>NUCLEOTIDE SEQUENCE [LARGE SCALE GENOMIC DNA]</scope>
    <source>
        <strain evidence="2 3">ATCC 15930</strain>
    </source>
</reference>
<sequence>MMPEPIHTIIKESMAESIMFVDFLIIRMAKLSNNIVTAQAIALFFWLFCLYTMLA</sequence>
<accession>A0A069QM31</accession>
<keyword evidence="1" id="KW-1133">Transmembrane helix</keyword>
<proteinExistence type="predicted"/>
<keyword evidence="3" id="KW-1185">Reference proteome</keyword>
<organism evidence="2 3">
    <name type="scientific">Hoylesella loescheii DSM 19665 = JCM 12249 = ATCC 15930</name>
    <dbReference type="NCBI Taxonomy" id="1122985"/>
    <lineage>
        <taxon>Bacteria</taxon>
        <taxon>Pseudomonadati</taxon>
        <taxon>Bacteroidota</taxon>
        <taxon>Bacteroidia</taxon>
        <taxon>Bacteroidales</taxon>
        <taxon>Prevotellaceae</taxon>
        <taxon>Hoylesella</taxon>
    </lineage>
</organism>
<name>A0A069QM31_HOYLO</name>
<evidence type="ECO:0000313" key="3">
    <source>
        <dbReference type="Proteomes" id="UP000027442"/>
    </source>
</evidence>
<protein>
    <submittedName>
        <fullName evidence="2">Uncharacterized protein</fullName>
    </submittedName>
</protein>
<keyword evidence="1" id="KW-0472">Membrane</keyword>
<gene>
    <name evidence="2" type="ORF">HMPREF1991_00805</name>
</gene>
<keyword evidence="1" id="KW-0812">Transmembrane</keyword>
<feature type="transmembrane region" description="Helical" evidence="1">
    <location>
        <begin position="35"/>
        <end position="54"/>
    </location>
</feature>
<dbReference type="Proteomes" id="UP000027442">
    <property type="component" value="Unassembled WGS sequence"/>
</dbReference>
<evidence type="ECO:0000313" key="2">
    <source>
        <dbReference type="EMBL" id="KDR53079.1"/>
    </source>
</evidence>
<dbReference type="EMBL" id="JNGW01000030">
    <property type="protein sequence ID" value="KDR53079.1"/>
    <property type="molecule type" value="Genomic_DNA"/>
</dbReference>
<comment type="caution">
    <text evidence="2">The sequence shown here is derived from an EMBL/GenBank/DDBJ whole genome shotgun (WGS) entry which is preliminary data.</text>
</comment>